<dbReference type="Gene3D" id="2.150.10.10">
    <property type="entry name" value="Serralysin-like metalloprotease, C-terminal"/>
    <property type="match status" value="1"/>
</dbReference>
<comment type="subcellular location">
    <subcellularLocation>
        <location evidence="2">Secreted</location>
    </subcellularLocation>
</comment>
<comment type="cofactor">
    <cofactor evidence="1">
        <name>Ca(2+)</name>
        <dbReference type="ChEBI" id="CHEBI:29108"/>
    </cofactor>
</comment>
<evidence type="ECO:0000256" key="6">
    <source>
        <dbReference type="ARBA" id="ARBA00022737"/>
    </source>
</evidence>
<dbReference type="Pfam" id="PF00353">
    <property type="entry name" value="HemolysinCabind"/>
    <property type="match status" value="1"/>
</dbReference>
<keyword evidence="6" id="KW-0677">Repeat</keyword>
<dbReference type="PANTHER" id="PTHR46682:SF1">
    <property type="entry name" value="ADHESION G-PROTEIN COUPLED RECEPTOR V1"/>
    <property type="match status" value="1"/>
</dbReference>
<evidence type="ECO:0000256" key="4">
    <source>
        <dbReference type="ARBA" id="ARBA00022525"/>
    </source>
</evidence>
<dbReference type="GO" id="GO:0005509">
    <property type="term" value="F:calcium ion binding"/>
    <property type="evidence" value="ECO:0007669"/>
    <property type="project" value="InterPro"/>
</dbReference>
<dbReference type="GO" id="GO:0005615">
    <property type="term" value="C:extracellular space"/>
    <property type="evidence" value="ECO:0007669"/>
    <property type="project" value="InterPro"/>
</dbReference>
<evidence type="ECO:0000256" key="7">
    <source>
        <dbReference type="ARBA" id="ARBA00022837"/>
    </source>
</evidence>
<dbReference type="InterPro" id="IPR024079">
    <property type="entry name" value="MetalloPept_cat_dom_sf"/>
</dbReference>
<keyword evidence="11" id="KW-1185">Reference proteome</keyword>
<dbReference type="GO" id="GO:0006508">
    <property type="term" value="P:proteolysis"/>
    <property type="evidence" value="ECO:0007669"/>
    <property type="project" value="InterPro"/>
</dbReference>
<sequence length="566" mass="58262">MARIVAGEAGRGGADQGCGCGACQAASGAGEAGGQAAGPYTSGDPGDSGNAAAILSAGGGWSTRNLTFSFASAVPGYYRSGASERNGFTELTPVQKAGVVAALAQIEKVTGLRFTEDTVPGDGPGDLVFGGAKLPDGVGAWGYLPQESRIGGDVWLSTAFANNKVPQPGSVAFARLLHEIGHALGLKHSGDYDSTGKDAAGPFLPEAQDNRQFTMMAYDPHPAYADTRPSTLLAFDIAALQSLYGANPTTGLGDTVYEWAPDRAVIAAIWDAGGQDRLDASNHDRAVTLDLRPGQFSSVGATDAGAPGRDNIAIAFGTRIEDATGGRGGDRIVGNDLANRLDGGGGDDTIAGGLGDDTILGGAGQDLARFAGQRSQYELGWDDEWLVVAGPDGRDRLLAVERLAFDDQEIEVPVAPVVGAPAPAPAALLPSPGLSADDVMLVEGHAGQRIATVTVRLDHASDGPVTVDWLTWGLTARKGQDYVGDEGTLVFAAGQTEAAIAVRIIGDRVREAEEALEIRFQNAVGAAIADDRARITIRDDDGPLVGLLGDRGDDAMPAAYADPWLF</sequence>
<organism evidence="10 11">
    <name type="scientific">Stella humosa</name>
    <dbReference type="NCBI Taxonomy" id="94"/>
    <lineage>
        <taxon>Bacteria</taxon>
        <taxon>Pseudomonadati</taxon>
        <taxon>Pseudomonadota</taxon>
        <taxon>Alphaproteobacteria</taxon>
        <taxon>Rhodospirillales</taxon>
        <taxon>Stellaceae</taxon>
        <taxon>Stella</taxon>
    </lineage>
</organism>
<dbReference type="SMART" id="SM00235">
    <property type="entry name" value="ZnMc"/>
    <property type="match status" value="1"/>
</dbReference>
<evidence type="ECO:0000313" key="10">
    <source>
        <dbReference type="EMBL" id="ROP81036.1"/>
    </source>
</evidence>
<keyword evidence="4" id="KW-0964">Secreted</keyword>
<dbReference type="InterPro" id="IPR026919">
    <property type="entry name" value="ADGRV1"/>
</dbReference>
<name>A0A3N1KSE6_9PROT</name>
<keyword evidence="5" id="KW-0732">Signal</keyword>
<dbReference type="Proteomes" id="UP000278222">
    <property type="component" value="Unassembled WGS sequence"/>
</dbReference>
<dbReference type="RefSeq" id="WP_170216750.1">
    <property type="nucleotide sequence ID" value="NZ_AP019700.1"/>
</dbReference>
<dbReference type="PANTHER" id="PTHR46682">
    <property type="entry name" value="ADHESION G-PROTEIN COUPLED RECEPTOR V1"/>
    <property type="match status" value="1"/>
</dbReference>
<comment type="similarity">
    <text evidence="3">Belongs to the peptidase M10B family.</text>
</comment>
<feature type="domain" description="Calx-beta" evidence="9">
    <location>
        <begin position="436"/>
        <end position="521"/>
    </location>
</feature>
<dbReference type="AlphaFoldDB" id="A0A3N1KSE6"/>
<dbReference type="InterPro" id="IPR034033">
    <property type="entry name" value="Serralysin-like"/>
</dbReference>
<keyword evidence="7" id="KW-0106">Calcium</keyword>
<dbReference type="EMBL" id="RJKX01000019">
    <property type="protein sequence ID" value="ROP81036.1"/>
    <property type="molecule type" value="Genomic_DNA"/>
</dbReference>
<dbReference type="Pfam" id="PF08548">
    <property type="entry name" value="Peptidase_M10_C"/>
    <property type="match status" value="1"/>
</dbReference>
<dbReference type="CDD" id="cd04277">
    <property type="entry name" value="ZnMc_serralysin_like"/>
    <property type="match status" value="1"/>
</dbReference>
<dbReference type="InterPro" id="IPR001343">
    <property type="entry name" value="Hemolysn_Ca-bd"/>
</dbReference>
<protein>
    <submittedName>
        <fullName evidence="10">Calx-beta domain-containing protein</fullName>
    </submittedName>
</protein>
<dbReference type="InterPro" id="IPR038081">
    <property type="entry name" value="CalX-like_sf"/>
</dbReference>
<dbReference type="PRINTS" id="PR00313">
    <property type="entry name" value="CABNDNGRPT"/>
</dbReference>
<dbReference type="InterPro" id="IPR006026">
    <property type="entry name" value="Peptidase_Metallo"/>
</dbReference>
<evidence type="ECO:0000259" key="9">
    <source>
        <dbReference type="SMART" id="SM00237"/>
    </source>
</evidence>
<dbReference type="GO" id="GO:0004930">
    <property type="term" value="F:G protein-coupled receptor activity"/>
    <property type="evidence" value="ECO:0007669"/>
    <property type="project" value="InterPro"/>
</dbReference>
<evidence type="ECO:0000256" key="5">
    <source>
        <dbReference type="ARBA" id="ARBA00022729"/>
    </source>
</evidence>
<comment type="caution">
    <text evidence="10">The sequence shown here is derived from an EMBL/GenBank/DDBJ whole genome shotgun (WGS) entry which is preliminary data.</text>
</comment>
<feature type="domain" description="Peptidase metallopeptidase" evidence="8">
    <location>
        <begin position="64"/>
        <end position="226"/>
    </location>
</feature>
<evidence type="ECO:0000313" key="11">
    <source>
        <dbReference type="Proteomes" id="UP000278222"/>
    </source>
</evidence>
<gene>
    <name evidence="10" type="ORF">EDC65_5371</name>
</gene>
<dbReference type="SMART" id="SM00237">
    <property type="entry name" value="Calx_beta"/>
    <property type="match status" value="1"/>
</dbReference>
<dbReference type="InterPro" id="IPR003644">
    <property type="entry name" value="Calx_beta"/>
</dbReference>
<evidence type="ECO:0000259" key="8">
    <source>
        <dbReference type="SMART" id="SM00235"/>
    </source>
</evidence>
<dbReference type="Gene3D" id="3.40.390.10">
    <property type="entry name" value="Collagenase (Catalytic Domain)"/>
    <property type="match status" value="1"/>
</dbReference>
<accession>A0A3N1KSE6</accession>
<dbReference type="GO" id="GO:0016020">
    <property type="term" value="C:membrane"/>
    <property type="evidence" value="ECO:0007669"/>
    <property type="project" value="InterPro"/>
</dbReference>
<dbReference type="Gene3D" id="2.60.40.2030">
    <property type="match status" value="1"/>
</dbReference>
<evidence type="ECO:0000256" key="2">
    <source>
        <dbReference type="ARBA" id="ARBA00004613"/>
    </source>
</evidence>
<dbReference type="GO" id="GO:0008270">
    <property type="term" value="F:zinc ion binding"/>
    <property type="evidence" value="ECO:0007669"/>
    <property type="project" value="InterPro"/>
</dbReference>
<dbReference type="Pfam" id="PF03160">
    <property type="entry name" value="Calx-beta"/>
    <property type="match status" value="1"/>
</dbReference>
<proteinExistence type="inferred from homology"/>
<evidence type="ECO:0000256" key="1">
    <source>
        <dbReference type="ARBA" id="ARBA00001913"/>
    </source>
</evidence>
<dbReference type="SUPFAM" id="SSF55486">
    <property type="entry name" value="Metalloproteases ('zincins'), catalytic domain"/>
    <property type="match status" value="1"/>
</dbReference>
<dbReference type="PROSITE" id="PS00330">
    <property type="entry name" value="HEMOLYSIN_CALCIUM"/>
    <property type="match status" value="1"/>
</dbReference>
<dbReference type="SUPFAM" id="SSF141072">
    <property type="entry name" value="CalX-like"/>
    <property type="match status" value="1"/>
</dbReference>
<dbReference type="GO" id="GO:0008237">
    <property type="term" value="F:metallopeptidase activity"/>
    <property type="evidence" value="ECO:0007669"/>
    <property type="project" value="InterPro"/>
</dbReference>
<dbReference type="InterPro" id="IPR013858">
    <property type="entry name" value="Peptidase_M10B_C"/>
</dbReference>
<evidence type="ECO:0000256" key="3">
    <source>
        <dbReference type="ARBA" id="ARBA00009490"/>
    </source>
</evidence>
<dbReference type="SUPFAM" id="SSF51120">
    <property type="entry name" value="beta-Roll"/>
    <property type="match status" value="1"/>
</dbReference>
<reference evidence="10 11" key="1">
    <citation type="submission" date="2018-11" db="EMBL/GenBank/DDBJ databases">
        <title>Genomic Encyclopedia of Type Strains, Phase IV (KMG-IV): sequencing the most valuable type-strain genomes for metagenomic binning, comparative biology and taxonomic classification.</title>
        <authorList>
            <person name="Goeker M."/>
        </authorList>
    </citation>
    <scope>NUCLEOTIDE SEQUENCE [LARGE SCALE GENOMIC DNA]</scope>
    <source>
        <strain evidence="10 11">DSM 5900</strain>
    </source>
</reference>
<dbReference type="InterPro" id="IPR011049">
    <property type="entry name" value="Serralysin-like_metalloprot_C"/>
</dbReference>
<dbReference type="InterPro" id="IPR018511">
    <property type="entry name" value="Hemolysin-typ_Ca-bd_CS"/>
</dbReference>